<comment type="catalytic activity">
    <reaction evidence="20">
        <text>ATP + (deoxyribonucleotide)n-3'-hydroxyl + 5'-phospho-(deoxyribonucleotide)m = (deoxyribonucleotide)n+m + AMP + diphosphate.</text>
        <dbReference type="EC" id="6.5.1.1"/>
    </reaction>
</comment>
<dbReference type="PANTHER" id="PTHR42705">
    <property type="entry name" value="BIFUNCTIONAL NON-HOMOLOGOUS END JOINING PROTEIN LIGD"/>
    <property type="match status" value="1"/>
</dbReference>
<dbReference type="InterPro" id="IPR014146">
    <property type="entry name" value="LigD_ligase_dom"/>
</dbReference>
<evidence type="ECO:0000256" key="19">
    <source>
        <dbReference type="ARBA" id="ARBA00029943"/>
    </source>
</evidence>
<gene>
    <name evidence="23" type="primary">ligD</name>
    <name evidence="23" type="ORF">CCGE525_28380</name>
</gene>
<evidence type="ECO:0000256" key="8">
    <source>
        <dbReference type="ARBA" id="ARBA00022741"/>
    </source>
</evidence>
<dbReference type="InterPro" id="IPR012309">
    <property type="entry name" value="DNA_ligase_ATP-dep_C"/>
</dbReference>
<evidence type="ECO:0000256" key="18">
    <source>
        <dbReference type="ARBA" id="ARBA00023268"/>
    </source>
</evidence>
<evidence type="ECO:0000256" key="13">
    <source>
        <dbReference type="ARBA" id="ARBA00022932"/>
    </source>
</evidence>
<dbReference type="Pfam" id="PF01068">
    <property type="entry name" value="DNA_ligase_A_M"/>
    <property type="match status" value="1"/>
</dbReference>
<reference evidence="23 24" key="1">
    <citation type="submission" date="2018-10" db="EMBL/GenBank/DDBJ databases">
        <title>Rhizobium etli, R. leguminosarum and a new Rhizobium genospecies from Phaseolus dumosus.</title>
        <authorList>
            <person name="Ramirez-Puebla S.T."/>
            <person name="Rogel-Hernandez M.A."/>
            <person name="Guerrero G."/>
            <person name="Ormeno-Orrillo E."/>
            <person name="Martinez-Romero J.C."/>
            <person name="Negrete-Yankelevich S."/>
            <person name="Martinez-Romero E."/>
        </authorList>
    </citation>
    <scope>NUCLEOTIDE SEQUENCE [LARGE SCALE GENOMIC DNA]</scope>
    <source>
        <strain evidence="23 24">CCGE525</strain>
        <plasmid evidence="24">prccge525c</plasmid>
    </source>
</reference>
<evidence type="ECO:0000313" key="23">
    <source>
        <dbReference type="EMBL" id="AYG62665.1"/>
    </source>
</evidence>
<dbReference type="Pfam" id="PF13298">
    <property type="entry name" value="LigD_N"/>
    <property type="match status" value="1"/>
</dbReference>
<proteinExistence type="predicted"/>
<keyword evidence="14" id="KW-0238">DNA-binding</keyword>
<evidence type="ECO:0000256" key="7">
    <source>
        <dbReference type="ARBA" id="ARBA00022723"/>
    </source>
</evidence>
<keyword evidence="17" id="KW-0464">Manganese</keyword>
<keyword evidence="3 23" id="KW-0436">Ligase</keyword>
<dbReference type="OrthoDB" id="9802472at2"/>
<keyword evidence="23" id="KW-0614">Plasmid</keyword>
<dbReference type="GO" id="GO:0006310">
    <property type="term" value="P:DNA recombination"/>
    <property type="evidence" value="ECO:0007669"/>
    <property type="project" value="UniProtKB-KW"/>
</dbReference>
<dbReference type="PROSITE" id="PS50160">
    <property type="entry name" value="DNA_LIGASE_A3"/>
    <property type="match status" value="1"/>
</dbReference>
<accession>A0A387FZM8</accession>
<dbReference type="Proteomes" id="UP000282195">
    <property type="component" value="Plasmid pRCCGE525c"/>
</dbReference>
<keyword evidence="12" id="KW-0067">ATP-binding</keyword>
<dbReference type="CDD" id="cd07906">
    <property type="entry name" value="Adenylation_DNA_ligase_LigD_LigC"/>
    <property type="match status" value="1"/>
</dbReference>
<dbReference type="SUPFAM" id="SSF50249">
    <property type="entry name" value="Nucleic acid-binding proteins"/>
    <property type="match status" value="1"/>
</dbReference>
<feature type="region of interest" description="Disordered" evidence="21">
    <location>
        <begin position="185"/>
        <end position="207"/>
    </location>
</feature>
<evidence type="ECO:0000256" key="20">
    <source>
        <dbReference type="ARBA" id="ARBA00034003"/>
    </source>
</evidence>
<keyword evidence="15" id="KW-0233">DNA recombination</keyword>
<dbReference type="PANTHER" id="PTHR42705:SF2">
    <property type="entry name" value="BIFUNCTIONAL NON-HOMOLOGOUS END JOINING PROTEIN LIGD"/>
    <property type="match status" value="1"/>
</dbReference>
<keyword evidence="8" id="KW-0547">Nucleotide-binding</keyword>
<evidence type="ECO:0000256" key="6">
    <source>
        <dbReference type="ARBA" id="ARBA00022722"/>
    </source>
</evidence>
<dbReference type="Gene3D" id="3.30.1490.70">
    <property type="match status" value="1"/>
</dbReference>
<evidence type="ECO:0000256" key="10">
    <source>
        <dbReference type="ARBA" id="ARBA00022801"/>
    </source>
</evidence>
<keyword evidence="4" id="KW-0808">Transferase</keyword>
<dbReference type="NCBIfam" id="NF004628">
    <property type="entry name" value="PRK05972.1"/>
    <property type="match status" value="1"/>
</dbReference>
<dbReference type="GO" id="GO:0006281">
    <property type="term" value="P:DNA repair"/>
    <property type="evidence" value="ECO:0007669"/>
    <property type="project" value="UniProtKB-KW"/>
</dbReference>
<dbReference type="RefSeq" id="WP_120707581.1">
    <property type="nucleotide sequence ID" value="NZ_CP032695.1"/>
</dbReference>
<dbReference type="GO" id="GO:0005524">
    <property type="term" value="F:ATP binding"/>
    <property type="evidence" value="ECO:0007669"/>
    <property type="project" value="UniProtKB-KW"/>
</dbReference>
<evidence type="ECO:0000313" key="24">
    <source>
        <dbReference type="Proteomes" id="UP000282195"/>
    </source>
</evidence>
<keyword evidence="6" id="KW-0540">Nuclease</keyword>
<keyword evidence="9" id="KW-0227">DNA damage</keyword>
<keyword evidence="10" id="KW-0378">Hydrolase</keyword>
<organism evidence="23 24">
    <name type="scientific">Rhizobium jaguaris</name>
    <dbReference type="NCBI Taxonomy" id="1312183"/>
    <lineage>
        <taxon>Bacteria</taxon>
        <taxon>Pseudomonadati</taxon>
        <taxon>Pseudomonadota</taxon>
        <taxon>Alphaproteobacteria</taxon>
        <taxon>Hyphomicrobiales</taxon>
        <taxon>Rhizobiaceae</taxon>
        <taxon>Rhizobium/Agrobacterium group</taxon>
        <taxon>Rhizobium</taxon>
    </lineage>
</organism>
<keyword evidence="24" id="KW-1185">Reference proteome</keyword>
<name>A0A387FZM8_9HYPH</name>
<evidence type="ECO:0000256" key="4">
    <source>
        <dbReference type="ARBA" id="ARBA00022679"/>
    </source>
</evidence>
<dbReference type="GO" id="GO:0046872">
    <property type="term" value="F:metal ion binding"/>
    <property type="evidence" value="ECO:0007669"/>
    <property type="project" value="UniProtKB-KW"/>
</dbReference>
<feature type="region of interest" description="Disordered" evidence="21">
    <location>
        <begin position="1"/>
        <end position="26"/>
    </location>
</feature>
<keyword evidence="11" id="KW-0269">Exonuclease</keyword>
<dbReference type="GO" id="GO:0004527">
    <property type="term" value="F:exonuclease activity"/>
    <property type="evidence" value="ECO:0007669"/>
    <property type="project" value="UniProtKB-KW"/>
</dbReference>
<dbReference type="InterPro" id="IPR014145">
    <property type="entry name" value="LigD_pol_dom"/>
</dbReference>
<evidence type="ECO:0000256" key="16">
    <source>
        <dbReference type="ARBA" id="ARBA00023204"/>
    </source>
</evidence>
<dbReference type="NCBIfam" id="TIGR02777">
    <property type="entry name" value="LigD_PE_dom"/>
    <property type="match status" value="1"/>
</dbReference>
<evidence type="ECO:0000256" key="2">
    <source>
        <dbReference type="ARBA" id="ARBA00012727"/>
    </source>
</evidence>
<geneLocation type="plasmid" evidence="24">
    <name>prccge525c</name>
</geneLocation>
<evidence type="ECO:0000256" key="1">
    <source>
        <dbReference type="ARBA" id="ARBA00001936"/>
    </source>
</evidence>
<evidence type="ECO:0000256" key="5">
    <source>
        <dbReference type="ARBA" id="ARBA00022695"/>
    </source>
</evidence>
<dbReference type="GO" id="GO:0003910">
    <property type="term" value="F:DNA ligase (ATP) activity"/>
    <property type="evidence" value="ECO:0007669"/>
    <property type="project" value="UniProtKB-EC"/>
</dbReference>
<dbReference type="AlphaFoldDB" id="A0A387FZM8"/>
<evidence type="ECO:0000256" key="3">
    <source>
        <dbReference type="ARBA" id="ARBA00022598"/>
    </source>
</evidence>
<dbReference type="Gene3D" id="3.30.470.30">
    <property type="entry name" value="DNA ligase/mRNA capping enzyme"/>
    <property type="match status" value="1"/>
</dbReference>
<dbReference type="InterPro" id="IPR052171">
    <property type="entry name" value="NHEJ_LigD"/>
</dbReference>
<evidence type="ECO:0000256" key="11">
    <source>
        <dbReference type="ARBA" id="ARBA00022839"/>
    </source>
</evidence>
<dbReference type="KEGG" id="rjg:CCGE525_28380"/>
<dbReference type="GO" id="GO:0003887">
    <property type="term" value="F:DNA-directed DNA polymerase activity"/>
    <property type="evidence" value="ECO:0007669"/>
    <property type="project" value="UniProtKB-KW"/>
</dbReference>
<dbReference type="InterPro" id="IPR014143">
    <property type="entry name" value="NHEJ_ligase_prk"/>
</dbReference>
<evidence type="ECO:0000259" key="22">
    <source>
        <dbReference type="PROSITE" id="PS50160"/>
    </source>
</evidence>
<dbReference type="Gene3D" id="2.40.50.140">
    <property type="entry name" value="Nucleic acid-binding proteins"/>
    <property type="match status" value="1"/>
</dbReference>
<dbReference type="InterPro" id="IPR033651">
    <property type="entry name" value="PaeLigD_Pol-like"/>
</dbReference>
<dbReference type="CDD" id="cd07971">
    <property type="entry name" value="OBF_DNA_ligase_LigD"/>
    <property type="match status" value="1"/>
</dbReference>
<evidence type="ECO:0000256" key="17">
    <source>
        <dbReference type="ARBA" id="ARBA00023211"/>
    </source>
</evidence>
<feature type="compositionally biased region" description="Basic and acidic residues" evidence="21">
    <location>
        <begin position="1"/>
        <end position="19"/>
    </location>
</feature>
<evidence type="ECO:0000256" key="15">
    <source>
        <dbReference type="ARBA" id="ARBA00023172"/>
    </source>
</evidence>
<dbReference type="NCBIfam" id="TIGR02779">
    <property type="entry name" value="NHEJ_ligase_lig"/>
    <property type="match status" value="1"/>
</dbReference>
<keyword evidence="7" id="KW-0479">Metal-binding</keyword>
<keyword evidence="5" id="KW-0548">Nucleotidyltransferase</keyword>
<dbReference type="InterPro" id="IPR014144">
    <property type="entry name" value="LigD_PE_domain"/>
</dbReference>
<evidence type="ECO:0000256" key="14">
    <source>
        <dbReference type="ARBA" id="ARBA00023125"/>
    </source>
</evidence>
<dbReference type="InterPro" id="IPR012340">
    <property type="entry name" value="NA-bd_OB-fold"/>
</dbReference>
<dbReference type="CDD" id="cd04862">
    <property type="entry name" value="PaeLigD_Pol_like"/>
    <property type="match status" value="1"/>
</dbReference>
<dbReference type="NCBIfam" id="TIGR02778">
    <property type="entry name" value="ligD_pol"/>
    <property type="match status" value="1"/>
</dbReference>
<evidence type="ECO:0000256" key="9">
    <source>
        <dbReference type="ARBA" id="ARBA00022763"/>
    </source>
</evidence>
<feature type="domain" description="ATP-dependent DNA ligase family profile" evidence="22">
    <location>
        <begin position="330"/>
        <end position="446"/>
    </location>
</feature>
<keyword evidence="16" id="KW-0234">DNA repair</keyword>
<dbReference type="Pfam" id="PF04679">
    <property type="entry name" value="DNA_ligase_A_C"/>
    <property type="match status" value="1"/>
</dbReference>
<evidence type="ECO:0000256" key="12">
    <source>
        <dbReference type="ARBA" id="ARBA00022840"/>
    </source>
</evidence>
<dbReference type="EC" id="6.5.1.1" evidence="2"/>
<dbReference type="EMBL" id="CP032695">
    <property type="protein sequence ID" value="AYG62665.1"/>
    <property type="molecule type" value="Genomic_DNA"/>
</dbReference>
<protein>
    <recommendedName>
        <fullName evidence="2">DNA ligase (ATP)</fullName>
        <ecNumber evidence="2">6.5.1.1</ecNumber>
    </recommendedName>
    <alternativeName>
        <fullName evidence="19">NHEJ DNA polymerase</fullName>
    </alternativeName>
</protein>
<dbReference type="Pfam" id="PF21686">
    <property type="entry name" value="LigD_Prim-Pol"/>
    <property type="match status" value="1"/>
</dbReference>
<comment type="cofactor">
    <cofactor evidence="1">
        <name>Mn(2+)</name>
        <dbReference type="ChEBI" id="CHEBI:29035"/>
    </cofactor>
</comment>
<dbReference type="GO" id="GO:0003677">
    <property type="term" value="F:DNA binding"/>
    <property type="evidence" value="ECO:0007669"/>
    <property type="project" value="UniProtKB-KW"/>
</dbReference>
<dbReference type="NCBIfam" id="TIGR02776">
    <property type="entry name" value="NHEJ_ligase_prk"/>
    <property type="match status" value="1"/>
</dbReference>
<keyword evidence="18" id="KW-0511">Multifunctional enzyme</keyword>
<dbReference type="Gene3D" id="3.90.920.10">
    <property type="entry name" value="DNA primase, PRIM domain"/>
    <property type="match status" value="1"/>
</dbReference>
<keyword evidence="13" id="KW-0239">DNA-directed DNA polymerase</keyword>
<evidence type="ECO:0000256" key="21">
    <source>
        <dbReference type="SAM" id="MobiDB-lite"/>
    </source>
</evidence>
<dbReference type="InterPro" id="IPR012310">
    <property type="entry name" value="DNA_ligase_ATP-dep_cent"/>
</dbReference>
<dbReference type="SUPFAM" id="SSF56091">
    <property type="entry name" value="DNA ligase/mRNA capping enzyme, catalytic domain"/>
    <property type="match status" value="1"/>
</dbReference>
<sequence length="839" mass="93991">MVLETYREKRDFSKTSEPRGRKRKTAAHNSFVIQKHAARRLHYDFRLELDGVLKSWAVARGPSLVPGDKRLAVQVEDHPLAYGDFEGTIPKGEYGGGSVIIWDRGTWEPDGDPHKGLEKGHIELELHGEKLHGRWHLVRMARRARETKDNWLLIKVDDEAARPEGADDILEERPESVKTGRLIEELEGEEPGWSSKTGRIKKPQRSATKIVVDPSSVMKARKSALPDFVEPTLAMLTNKPPSGKQWLHEIKFDGYRLQARIEDGRVRLLTRTGLDWSDKFGKELLTEFAALPLKTALVDGELVVETASGAPDFAALQADLRDGRSDRFVFYAFDLLYLDGYDLRAAPLIERKKMLEKIIPSGTGKIRFSIDFDVDGDLLLEHARRLGLEGIVSKQADEPYRSGRGRGWLKSKGSFRQEFVIAGYVPSSTARKAIGSLVLGIFDKGRLQYVGRVGTGFTNKVAEDLYSRLEAMRVDKNPLDQRLSADEARGVRFVRPELVAEIEFRTWTGDNLLRHAAFRGLREDKSANEVVRETSIDARAEPELPKRTVILTHADRIYWPDEGVTKEGLADYYTDVWTYMAPFVVQRPLALLRCPDGISGQHFFQKHAWKGLNESIVLIHDPKDEDDTPLISIDDLDGLLGLVQAGSLELHPWGVTVADWEHPETIIMDLDPGPNVPWERVIEAAEETRDRMRSAGLEAFVKTSGGKGLHVVSPLKPTAEWPAVKAFTKSIADQMAADSPERYVSTITKSKRQGKILIDYLRNQRGSTAVAPYSTRARPGAAVSMPLTWDELSPAIGPAYFTVNNTPTRLAALRSDPWEDFRAAAAPLEKAKSKKSGVR</sequence>